<feature type="transmembrane region" description="Helical" evidence="9">
    <location>
        <begin position="232"/>
        <end position="256"/>
    </location>
</feature>
<protein>
    <submittedName>
        <fullName evidence="10">Urea ABC transporter permease subunit UrtB</fullName>
    </submittedName>
</protein>
<reference evidence="10 11" key="1">
    <citation type="submission" date="2019-08" db="EMBL/GenBank/DDBJ databases">
        <authorList>
            <person name="Toschakov S.V."/>
        </authorList>
    </citation>
    <scope>NUCLEOTIDE SEQUENCE [LARGE SCALE GENOMIC DNA]</scope>
    <source>
        <strain evidence="10 11">3753O</strain>
    </source>
</reference>
<evidence type="ECO:0000256" key="8">
    <source>
        <dbReference type="ARBA" id="ARBA00037998"/>
    </source>
</evidence>
<evidence type="ECO:0000313" key="10">
    <source>
        <dbReference type="EMBL" id="QFG03820.1"/>
    </source>
</evidence>
<keyword evidence="3" id="KW-1003">Cell membrane</keyword>
<dbReference type="PANTHER" id="PTHR11795:SF447">
    <property type="entry name" value="ABC TRANSPORTER PERMEASE PROTEIN"/>
    <property type="match status" value="1"/>
</dbReference>
<feature type="transmembrane region" description="Helical" evidence="9">
    <location>
        <begin position="12"/>
        <end position="35"/>
    </location>
</feature>
<feature type="transmembrane region" description="Helical" evidence="9">
    <location>
        <begin position="197"/>
        <end position="220"/>
    </location>
</feature>
<evidence type="ECO:0000256" key="9">
    <source>
        <dbReference type="SAM" id="Phobius"/>
    </source>
</evidence>
<keyword evidence="6 9" id="KW-1133">Transmembrane helix</keyword>
<dbReference type="InterPro" id="IPR017779">
    <property type="entry name" value="ABC_UrtB_bac"/>
</dbReference>
<evidence type="ECO:0000256" key="7">
    <source>
        <dbReference type="ARBA" id="ARBA00023136"/>
    </source>
</evidence>
<evidence type="ECO:0000313" key="11">
    <source>
        <dbReference type="Proteomes" id="UP000326331"/>
    </source>
</evidence>
<gene>
    <name evidence="10" type="primary">urtB</name>
    <name evidence="10" type="ORF">Tbon_11120</name>
</gene>
<dbReference type="Pfam" id="PF02653">
    <property type="entry name" value="BPD_transp_2"/>
    <property type="match status" value="1"/>
</dbReference>
<evidence type="ECO:0000256" key="2">
    <source>
        <dbReference type="ARBA" id="ARBA00022448"/>
    </source>
</evidence>
<dbReference type="NCBIfam" id="TIGR03409">
    <property type="entry name" value="urea_trans_UrtB"/>
    <property type="match status" value="1"/>
</dbReference>
<evidence type="ECO:0000256" key="5">
    <source>
        <dbReference type="ARBA" id="ARBA00022970"/>
    </source>
</evidence>
<keyword evidence="4 9" id="KW-0812">Transmembrane</keyword>
<accession>A0ABX6C6F7</accession>
<comment type="subcellular location">
    <subcellularLocation>
        <location evidence="1">Cell membrane</location>
        <topology evidence="1">Multi-pass membrane protein</topology>
    </subcellularLocation>
</comment>
<dbReference type="InterPro" id="IPR001851">
    <property type="entry name" value="ABC_transp_permease"/>
</dbReference>
<keyword evidence="11" id="KW-1185">Reference proteome</keyword>
<dbReference type="EMBL" id="CP042829">
    <property type="protein sequence ID" value="QFG03820.1"/>
    <property type="molecule type" value="Genomic_DNA"/>
</dbReference>
<proteinExistence type="inferred from homology"/>
<dbReference type="InterPro" id="IPR052157">
    <property type="entry name" value="BCAA_transport_permease"/>
</dbReference>
<dbReference type="PANTHER" id="PTHR11795">
    <property type="entry name" value="BRANCHED-CHAIN AMINO ACID TRANSPORT SYSTEM PERMEASE PROTEIN LIVH"/>
    <property type="match status" value="1"/>
</dbReference>
<name>A0ABX6C6F7_9CHLR</name>
<organism evidence="10 11">
    <name type="scientific">Tepidiforma bonchosmolovskayae</name>
    <dbReference type="NCBI Taxonomy" id="2601677"/>
    <lineage>
        <taxon>Bacteria</taxon>
        <taxon>Bacillati</taxon>
        <taxon>Chloroflexota</taxon>
        <taxon>Tepidiformia</taxon>
        <taxon>Tepidiformales</taxon>
        <taxon>Tepidiformaceae</taxon>
        <taxon>Tepidiforma</taxon>
    </lineage>
</organism>
<keyword evidence="5" id="KW-0029">Amino-acid transport</keyword>
<evidence type="ECO:0000256" key="6">
    <source>
        <dbReference type="ARBA" id="ARBA00022989"/>
    </source>
</evidence>
<sequence length="295" mass="31109">MDIWLQQLFNGISLGSILLLVAIGLAFSFGLMNVINMAHGEMIMIGAYCAYLAERTLGSGAIDYAFLLALPFAFAIAGLIGMGLEVTLIRRLYGRPLDTLLATWGVSLVLQQAARSIFGAPNVQVTTPPWLQGGIAVTGSFTMPYIRLFIIGMVLVAILLVWLYLVRTAAGRRTRATMQNREIAAALGVRTPRVDMLTFGLGSGLAGLAGCALALIGPIGPSLGTYYIVDSFLVVILGGIGQVVGTAIAAVAVGGANALLEFQLSASVAKVLVFVLVIAFLQWRPAGIIARRAAR</sequence>
<dbReference type="RefSeq" id="WP_158067769.1">
    <property type="nucleotide sequence ID" value="NZ_CP042829.1"/>
</dbReference>
<comment type="similarity">
    <text evidence="8">Belongs to the binding-protein-dependent transport system permease family. LivHM subfamily.</text>
</comment>
<reference evidence="10 11" key="2">
    <citation type="submission" date="2019-10" db="EMBL/GenBank/DDBJ databases">
        <title>Thermopilla bonchosmolovskayae gen. nov., sp. nov., a moderately thermophilic Chloroflexi bacterium from a Chukotka hot spring (Arctic, Russia), representing a novel classis Thermopillaia, which include previously uncultivated lineage OLB14.</title>
        <authorList>
            <person name="Kochetkova T.V."/>
            <person name="Zayulina K.S."/>
            <person name="Zhigarkov V.S."/>
            <person name="Minaev N.V."/>
            <person name="Novikov A."/>
            <person name="Toshchakov S.V."/>
            <person name="Elcheninov A.G."/>
            <person name="Kublanov I.V."/>
        </authorList>
    </citation>
    <scope>NUCLEOTIDE SEQUENCE [LARGE SCALE GENOMIC DNA]</scope>
    <source>
        <strain evidence="10 11">3753O</strain>
    </source>
</reference>
<evidence type="ECO:0000256" key="1">
    <source>
        <dbReference type="ARBA" id="ARBA00004651"/>
    </source>
</evidence>
<evidence type="ECO:0000256" key="3">
    <source>
        <dbReference type="ARBA" id="ARBA00022475"/>
    </source>
</evidence>
<feature type="transmembrane region" description="Helical" evidence="9">
    <location>
        <begin position="262"/>
        <end position="283"/>
    </location>
</feature>
<keyword evidence="2" id="KW-0813">Transport</keyword>
<dbReference type="Proteomes" id="UP000326331">
    <property type="component" value="Chromosome"/>
</dbReference>
<dbReference type="CDD" id="cd06582">
    <property type="entry name" value="TM_PBP1_LivH_like"/>
    <property type="match status" value="1"/>
</dbReference>
<evidence type="ECO:0000256" key="4">
    <source>
        <dbReference type="ARBA" id="ARBA00022692"/>
    </source>
</evidence>
<feature type="transmembrane region" description="Helical" evidence="9">
    <location>
        <begin position="64"/>
        <end position="88"/>
    </location>
</feature>
<feature type="transmembrane region" description="Helical" evidence="9">
    <location>
        <begin position="145"/>
        <end position="165"/>
    </location>
</feature>
<keyword evidence="7 9" id="KW-0472">Membrane</keyword>